<evidence type="ECO:0000259" key="13">
    <source>
        <dbReference type="PROSITE" id="PS50198"/>
    </source>
</evidence>
<keyword evidence="11 14" id="KW-0413">Isomerase</keyword>
<evidence type="ECO:0000256" key="2">
    <source>
        <dbReference type="ARBA" id="ARBA00022475"/>
    </source>
</evidence>
<dbReference type="EMBL" id="JAIOIV010000015">
    <property type="protein sequence ID" value="MBZ0154867.1"/>
    <property type="molecule type" value="Genomic_DNA"/>
</dbReference>
<evidence type="ECO:0000256" key="12">
    <source>
        <dbReference type="SAM" id="SignalP"/>
    </source>
</evidence>
<evidence type="ECO:0000256" key="1">
    <source>
        <dbReference type="ARBA" id="ARBA00004382"/>
    </source>
</evidence>
<comment type="subcellular location">
    <subcellularLocation>
        <location evidence="1">Cell inner membrane</location>
        <topology evidence="1">Single-pass type II membrane protein</topology>
        <orientation evidence="1">Periplasmic side</orientation>
    </subcellularLocation>
</comment>
<feature type="signal peptide" evidence="12">
    <location>
        <begin position="1"/>
        <end position="24"/>
    </location>
</feature>
<keyword evidence="2" id="KW-1003">Cell membrane</keyword>
<sequence length="584" mass="65655">MNQIRFVLRGILLLFLLVTVPAEAFDKNTPLHPGGSGQKEGETALPDTALITLKASLHSPLFAEFPMATVNGEPIRLKDLAEVLASSHEERAEKGHAAKIDYSELLKRLVNIKLILQEASRMGFDELPEVKEMVDVYSKKALREQLLATRLKSLEPDKDEVEKVYREMVKEWKIRSVLFEEEEDAQRMAETIKAGKSFEEMVDAVLADKTAKGGEQGAFVKPKDLLPQIAEAAEKMEPGAVSPVIKIETGKGLWGYTLFKLLETGYPEDPEAREGAYQEVLGRKKTKVLKEYANSLFKKNAKVNWKLLSGLNYEAKSVAVQKLSKDKRTVATIKGGKPITVGELTEALTKNFYHGVKLAVEGKRVNEIKVPTLEALLEKRLFMREALREGIDKTGEYKRAVREYRDSVIFGLFVQKVVLPDIKVNDEEIEKYYRENIKEFSSPAMLKIRGLSFVKREYAESAIEKLRKGTDFGWLMSNAEGQAEKDAGDLLSFDGRLLTVSSLPDAVRKSVEGVQPGEVRLHESNEGHAYALLVQQVVPPKPEPLAAVRSSIYKKLFDEKLKGVMEEWAEKLLKSSVVKRYFVQ</sequence>
<dbReference type="SUPFAM" id="SSF109998">
    <property type="entry name" value="Triger factor/SurA peptide-binding domain-like"/>
    <property type="match status" value="2"/>
</dbReference>
<keyword evidence="5" id="KW-1133">Transmembrane helix</keyword>
<dbReference type="InterPro" id="IPR027304">
    <property type="entry name" value="Trigger_fact/SurA_dom_sf"/>
</dbReference>
<dbReference type="InterPro" id="IPR046357">
    <property type="entry name" value="PPIase_dom_sf"/>
</dbReference>
<name>A0A953J7W0_9BACT</name>
<evidence type="ECO:0000313" key="15">
    <source>
        <dbReference type="Proteomes" id="UP000705867"/>
    </source>
</evidence>
<dbReference type="InterPro" id="IPR052029">
    <property type="entry name" value="PpiD_chaperone"/>
</dbReference>
<organism evidence="14 15">
    <name type="scientific">Candidatus Nitrobium versatile</name>
    <dbReference type="NCBI Taxonomy" id="2884831"/>
    <lineage>
        <taxon>Bacteria</taxon>
        <taxon>Pseudomonadati</taxon>
        <taxon>Nitrospirota</taxon>
        <taxon>Nitrospiria</taxon>
        <taxon>Nitrospirales</taxon>
        <taxon>Nitrospiraceae</taxon>
        <taxon>Candidatus Nitrobium</taxon>
    </lineage>
</organism>
<dbReference type="Gene3D" id="1.10.8.1040">
    <property type="match status" value="1"/>
</dbReference>
<dbReference type="Gene3D" id="1.10.4030.10">
    <property type="entry name" value="Porin chaperone SurA, peptide-binding domain"/>
    <property type="match status" value="1"/>
</dbReference>
<keyword evidence="7" id="KW-0143">Chaperone</keyword>
<proteinExistence type="inferred from homology"/>
<keyword evidence="12" id="KW-0732">Signal</keyword>
<dbReference type="AlphaFoldDB" id="A0A953J7W0"/>
<protein>
    <recommendedName>
        <fullName evidence="9">Periplasmic chaperone PpiD</fullName>
    </recommendedName>
    <alternativeName>
        <fullName evidence="10">Periplasmic folding chaperone</fullName>
    </alternativeName>
</protein>
<reference evidence="14" key="1">
    <citation type="journal article" date="2021" name="bioRxiv">
        <title>Unraveling nitrogen, sulfur and carbon metabolic pathways and microbial community transcriptional responses to substrate deprivation and toxicity stresses in a bioreactor mimicking anoxic brackish coastal sediment conditions.</title>
        <authorList>
            <person name="Martins P.D."/>
            <person name="Echeveste M.J."/>
            <person name="Arshad A."/>
            <person name="Kurth J."/>
            <person name="Ouboter H."/>
            <person name="Jetten M.S.M."/>
            <person name="Welte C.U."/>
        </authorList>
    </citation>
    <scope>NUCLEOTIDE SEQUENCE</scope>
    <source>
        <strain evidence="14">MAG_39</strain>
    </source>
</reference>
<keyword evidence="3" id="KW-0997">Cell inner membrane</keyword>
<gene>
    <name evidence="14" type="ORF">K8I29_01460</name>
</gene>
<comment type="caution">
    <text evidence="14">The sequence shown here is derived from an EMBL/GenBank/DDBJ whole genome shotgun (WGS) entry which is preliminary data.</text>
</comment>
<dbReference type="GO" id="GO:0005886">
    <property type="term" value="C:plasma membrane"/>
    <property type="evidence" value="ECO:0007669"/>
    <property type="project" value="UniProtKB-SubCell"/>
</dbReference>
<feature type="chain" id="PRO_5037383717" description="Periplasmic chaperone PpiD" evidence="12">
    <location>
        <begin position="25"/>
        <end position="584"/>
    </location>
</feature>
<dbReference type="PROSITE" id="PS50198">
    <property type="entry name" value="PPIC_PPIASE_2"/>
    <property type="match status" value="1"/>
</dbReference>
<keyword evidence="4" id="KW-0812">Transmembrane</keyword>
<keyword evidence="11" id="KW-0697">Rotamase</keyword>
<evidence type="ECO:0000256" key="5">
    <source>
        <dbReference type="ARBA" id="ARBA00022989"/>
    </source>
</evidence>
<evidence type="ECO:0000256" key="9">
    <source>
        <dbReference type="ARBA" id="ARBA00040743"/>
    </source>
</evidence>
<dbReference type="InterPro" id="IPR000297">
    <property type="entry name" value="PPIase_PpiC"/>
</dbReference>
<dbReference type="PANTHER" id="PTHR47529:SF1">
    <property type="entry name" value="PERIPLASMIC CHAPERONE PPID"/>
    <property type="match status" value="1"/>
</dbReference>
<dbReference type="PANTHER" id="PTHR47529">
    <property type="entry name" value="PEPTIDYL-PROLYL CIS-TRANS ISOMERASE D"/>
    <property type="match status" value="1"/>
</dbReference>
<evidence type="ECO:0000256" key="10">
    <source>
        <dbReference type="ARBA" id="ARBA00042775"/>
    </source>
</evidence>
<evidence type="ECO:0000256" key="7">
    <source>
        <dbReference type="ARBA" id="ARBA00023186"/>
    </source>
</evidence>
<evidence type="ECO:0000256" key="3">
    <source>
        <dbReference type="ARBA" id="ARBA00022519"/>
    </source>
</evidence>
<dbReference type="Proteomes" id="UP000705867">
    <property type="component" value="Unassembled WGS sequence"/>
</dbReference>
<dbReference type="Pfam" id="PF13145">
    <property type="entry name" value="Rotamase_2"/>
    <property type="match status" value="2"/>
</dbReference>
<feature type="domain" description="PpiC" evidence="13">
    <location>
        <begin position="169"/>
        <end position="250"/>
    </location>
</feature>
<dbReference type="Gene3D" id="3.10.50.40">
    <property type="match status" value="2"/>
</dbReference>
<keyword evidence="6" id="KW-0472">Membrane</keyword>
<accession>A0A953J7W0</accession>
<dbReference type="GO" id="GO:0003755">
    <property type="term" value="F:peptidyl-prolyl cis-trans isomerase activity"/>
    <property type="evidence" value="ECO:0007669"/>
    <property type="project" value="UniProtKB-KW"/>
</dbReference>
<comment type="similarity">
    <text evidence="8">Belongs to the PpiD chaperone family.</text>
</comment>
<reference evidence="14" key="2">
    <citation type="submission" date="2021-08" db="EMBL/GenBank/DDBJ databases">
        <authorList>
            <person name="Dalcin Martins P."/>
        </authorList>
    </citation>
    <scope>NUCLEOTIDE SEQUENCE</scope>
    <source>
        <strain evidence="14">MAG_39</strain>
    </source>
</reference>
<evidence type="ECO:0000256" key="8">
    <source>
        <dbReference type="ARBA" id="ARBA00038408"/>
    </source>
</evidence>
<evidence type="ECO:0000256" key="6">
    <source>
        <dbReference type="ARBA" id="ARBA00023136"/>
    </source>
</evidence>
<dbReference type="SUPFAM" id="SSF54534">
    <property type="entry name" value="FKBP-like"/>
    <property type="match status" value="1"/>
</dbReference>
<evidence type="ECO:0000313" key="14">
    <source>
        <dbReference type="EMBL" id="MBZ0154867.1"/>
    </source>
</evidence>
<evidence type="ECO:0000256" key="11">
    <source>
        <dbReference type="PROSITE-ProRule" id="PRU00278"/>
    </source>
</evidence>
<evidence type="ECO:0000256" key="4">
    <source>
        <dbReference type="ARBA" id="ARBA00022692"/>
    </source>
</evidence>